<reference evidence="1" key="1">
    <citation type="submission" date="2012-03" db="EMBL/GenBank/DDBJ databases">
        <title>Functional metagenomics reveals considerable lignocellulase gene clusters in the gut microbiome of a wood-feeding higher termite.</title>
        <authorList>
            <person name="Liu N."/>
        </authorList>
    </citation>
    <scope>NUCLEOTIDE SEQUENCE</scope>
</reference>
<organism evidence="1">
    <name type="scientific">uncultured bacterium contig00055</name>
    <dbReference type="NCBI Taxonomy" id="1181539"/>
    <lineage>
        <taxon>Bacteria</taxon>
        <taxon>environmental samples</taxon>
    </lineage>
</organism>
<evidence type="ECO:0000313" key="1">
    <source>
        <dbReference type="EMBL" id="AGS53501.1"/>
    </source>
</evidence>
<sequence>MDELTLTPQEALHALADGKVLENSDGIEIKLEGDIVVQCYTMGKHNTPVVQNYNGSYAGLMLPEGE</sequence>
<dbReference type="EMBL" id="JQ844235">
    <property type="protein sequence ID" value="AGS53501.1"/>
    <property type="molecule type" value="Genomic_DNA"/>
</dbReference>
<name>A0A806KN25_9BACT</name>
<protein>
    <submittedName>
        <fullName evidence="1">Uncharacterized protein</fullName>
    </submittedName>
</protein>
<accession>A0A806KN25</accession>
<proteinExistence type="predicted"/>
<dbReference type="AlphaFoldDB" id="A0A806KN25"/>